<dbReference type="AlphaFoldDB" id="A0A5E4QKD2"/>
<feature type="domain" description="C2H2-type" evidence="7">
    <location>
        <begin position="543"/>
        <end position="570"/>
    </location>
</feature>
<feature type="domain" description="C2H2-type" evidence="7">
    <location>
        <begin position="211"/>
        <end position="235"/>
    </location>
</feature>
<dbReference type="FunFam" id="3.30.160.60:FF:000065">
    <property type="entry name" value="B-cell CLL/lymphoma 6, member B"/>
    <property type="match status" value="1"/>
</dbReference>
<dbReference type="PROSITE" id="PS00028">
    <property type="entry name" value="ZINC_FINGER_C2H2_1"/>
    <property type="match status" value="18"/>
</dbReference>
<feature type="domain" description="C2H2-type" evidence="7">
    <location>
        <begin position="359"/>
        <end position="387"/>
    </location>
</feature>
<dbReference type="Gene3D" id="3.30.160.60">
    <property type="entry name" value="Classic Zinc Finger"/>
    <property type="match status" value="9"/>
</dbReference>
<dbReference type="Pfam" id="PF00096">
    <property type="entry name" value="zf-C2H2"/>
    <property type="match status" value="4"/>
</dbReference>
<feature type="domain" description="C2H2-type" evidence="7">
    <location>
        <begin position="716"/>
        <end position="743"/>
    </location>
</feature>
<evidence type="ECO:0000313" key="9">
    <source>
        <dbReference type="Proteomes" id="UP000324832"/>
    </source>
</evidence>
<dbReference type="FunFam" id="3.30.160.60:FF:000710">
    <property type="entry name" value="Zinc finger protein 768"/>
    <property type="match status" value="1"/>
</dbReference>
<keyword evidence="1" id="KW-0479">Metal-binding</keyword>
<dbReference type="EMBL" id="FZQP02003335">
    <property type="protein sequence ID" value="VVC98045.1"/>
    <property type="molecule type" value="Genomic_DNA"/>
</dbReference>
<feature type="domain" description="C2H2-type" evidence="7">
    <location>
        <begin position="303"/>
        <end position="330"/>
    </location>
</feature>
<reference evidence="8 9" key="1">
    <citation type="submission" date="2017-07" db="EMBL/GenBank/DDBJ databases">
        <authorList>
            <person name="Talla V."/>
            <person name="Backstrom N."/>
        </authorList>
    </citation>
    <scope>NUCLEOTIDE SEQUENCE [LARGE SCALE GENOMIC DNA]</scope>
</reference>
<feature type="region of interest" description="Disordered" evidence="6">
    <location>
        <begin position="1"/>
        <end position="29"/>
    </location>
</feature>
<proteinExistence type="predicted"/>
<accession>A0A5E4QKD2</accession>
<dbReference type="SMART" id="SM00355">
    <property type="entry name" value="ZnF_C2H2"/>
    <property type="match status" value="20"/>
</dbReference>
<keyword evidence="9" id="KW-1185">Reference proteome</keyword>
<dbReference type="FunFam" id="3.30.160.60:FF:000624">
    <property type="entry name" value="zinc finger protein 697"/>
    <property type="match status" value="1"/>
</dbReference>
<dbReference type="Pfam" id="PF13894">
    <property type="entry name" value="zf-C2H2_4"/>
    <property type="match status" value="1"/>
</dbReference>
<evidence type="ECO:0000256" key="1">
    <source>
        <dbReference type="ARBA" id="ARBA00022723"/>
    </source>
</evidence>
<gene>
    <name evidence="8" type="ORF">LSINAPIS_LOCUS9195</name>
</gene>
<evidence type="ECO:0000256" key="4">
    <source>
        <dbReference type="ARBA" id="ARBA00022833"/>
    </source>
</evidence>
<keyword evidence="4" id="KW-0862">Zinc</keyword>
<keyword evidence="3 5" id="KW-0863">Zinc-finger</keyword>
<evidence type="ECO:0000313" key="8">
    <source>
        <dbReference type="EMBL" id="VVC98045.1"/>
    </source>
</evidence>
<dbReference type="GO" id="GO:0008270">
    <property type="term" value="F:zinc ion binding"/>
    <property type="evidence" value="ECO:0007669"/>
    <property type="project" value="UniProtKB-KW"/>
</dbReference>
<feature type="domain" description="C2H2-type" evidence="7">
    <location>
        <begin position="688"/>
        <end position="715"/>
    </location>
</feature>
<feature type="domain" description="C2H2-type" evidence="7">
    <location>
        <begin position="274"/>
        <end position="302"/>
    </location>
</feature>
<evidence type="ECO:0000256" key="6">
    <source>
        <dbReference type="SAM" id="MobiDB-lite"/>
    </source>
</evidence>
<feature type="domain" description="C2H2-type" evidence="7">
    <location>
        <begin position="331"/>
        <end position="358"/>
    </location>
</feature>
<evidence type="ECO:0000259" key="7">
    <source>
        <dbReference type="PROSITE" id="PS50157"/>
    </source>
</evidence>
<keyword evidence="2" id="KW-0677">Repeat</keyword>
<dbReference type="SUPFAM" id="SSF57667">
    <property type="entry name" value="beta-beta-alpha zinc fingers"/>
    <property type="match status" value="5"/>
</dbReference>
<dbReference type="PROSITE" id="PS50157">
    <property type="entry name" value="ZINC_FINGER_C2H2_2"/>
    <property type="match status" value="10"/>
</dbReference>
<dbReference type="GO" id="GO:0000981">
    <property type="term" value="F:DNA-binding transcription factor activity, RNA polymerase II-specific"/>
    <property type="evidence" value="ECO:0007669"/>
    <property type="project" value="TreeGrafter"/>
</dbReference>
<dbReference type="PANTHER" id="PTHR24384">
    <property type="entry name" value="FINGER PUTATIVE TRANSCRIPTION FACTOR FAMILY-RELATED"/>
    <property type="match status" value="1"/>
</dbReference>
<dbReference type="InterPro" id="IPR050752">
    <property type="entry name" value="C2H2-ZF_domain"/>
</dbReference>
<protein>
    <recommendedName>
        <fullName evidence="7">C2H2-type domain-containing protein</fullName>
    </recommendedName>
</protein>
<dbReference type="InterPro" id="IPR013087">
    <property type="entry name" value="Znf_C2H2_type"/>
</dbReference>
<name>A0A5E4QKD2_9NEOP</name>
<dbReference type="GO" id="GO:0000978">
    <property type="term" value="F:RNA polymerase II cis-regulatory region sequence-specific DNA binding"/>
    <property type="evidence" value="ECO:0007669"/>
    <property type="project" value="TreeGrafter"/>
</dbReference>
<evidence type="ECO:0000256" key="5">
    <source>
        <dbReference type="PROSITE-ProRule" id="PRU00042"/>
    </source>
</evidence>
<evidence type="ECO:0000256" key="2">
    <source>
        <dbReference type="ARBA" id="ARBA00022737"/>
    </source>
</evidence>
<feature type="domain" description="C2H2-type" evidence="7">
    <location>
        <begin position="659"/>
        <end position="687"/>
    </location>
</feature>
<evidence type="ECO:0000256" key="3">
    <source>
        <dbReference type="ARBA" id="ARBA00022771"/>
    </source>
</evidence>
<organism evidence="8 9">
    <name type="scientific">Leptidea sinapis</name>
    <dbReference type="NCBI Taxonomy" id="189913"/>
    <lineage>
        <taxon>Eukaryota</taxon>
        <taxon>Metazoa</taxon>
        <taxon>Ecdysozoa</taxon>
        <taxon>Arthropoda</taxon>
        <taxon>Hexapoda</taxon>
        <taxon>Insecta</taxon>
        <taxon>Pterygota</taxon>
        <taxon>Neoptera</taxon>
        <taxon>Endopterygota</taxon>
        <taxon>Lepidoptera</taxon>
        <taxon>Glossata</taxon>
        <taxon>Ditrysia</taxon>
        <taxon>Papilionoidea</taxon>
        <taxon>Pieridae</taxon>
        <taxon>Dismorphiinae</taxon>
        <taxon>Leptidea</taxon>
    </lineage>
</organism>
<sequence length="771" mass="89825">MSVVSKKDANPKEPGGNSEGNEANGDKKYELEKTRKNLREIFSNSNATPIRCKGGIGYACSLCSNQYPEPADLKKHFLKKHDLTSSKNVSADLRCISGKELNKVCVKLDITNLICTRCYVDVDSIEELFDHIESVHNKTLHRNIKQYLVPFKFNTEKLRCCKCPSEFNSFKALLEHMNIHSENFVCNICCGGFINKAKLYIHKQGHNKGEFKCRYCDKVFETTVKKQCHERGAHTFLNALSKCWHCDERFNNHRQKAIHQQEVHGIPMKQQEKKACSICNRVFNNKNALNTHFRRVHLMERTHKCDHCDMTFFGRNALKKHVVKHTGEKNFQCIHCMKAYGRKSTLREHLRIHMGDKRFKCNECGQAFVQKCSWRSHMRSKHGEDIALGNCLFDELGSDGENVPRSTENRRDSMMILTQNRTNLREILRVSNATPLCSRNGIGYKCCLCANVYPNPADLKEHFIKKHDMSKSISSKDINKISGREFRKLSVKLDITNLSCRVCQLEIADLKELLNHLKSTHTNTVTPDVQNHILPFKFYNDVIQCCACAKEFNSFKTILEHMNKHTQNYICSYCSAGYLNKCALELHEGRHKKGEHRCKFCPKIFETLSKRQNHERSYHLCVDRLNKCWHCDERFSSNFRKQMHMLEVHGIQQPAKEKVLCKICNKHYPNKNLYNKHIRRVHLGEKNHKCKFCEKEFFVAKGLNDHLVSHTGEKKFQCYYCMKAFGRKSTLREHIRIHVNDKRFSCADCGQRFTQKCSWRSHMLSKHGERV</sequence>
<dbReference type="InterPro" id="IPR036236">
    <property type="entry name" value="Znf_C2H2_sf"/>
</dbReference>
<feature type="compositionally biased region" description="Basic and acidic residues" evidence="6">
    <location>
        <begin position="1"/>
        <end position="11"/>
    </location>
</feature>
<dbReference type="Proteomes" id="UP000324832">
    <property type="component" value="Unassembled WGS sequence"/>
</dbReference>
<feature type="domain" description="C2H2-type" evidence="7">
    <location>
        <begin position="744"/>
        <end position="771"/>
    </location>
</feature>
<dbReference type="PANTHER" id="PTHR24384:SF196">
    <property type="entry name" value="ZINC FINGER AND BTB DOMAIN-CONTAINING PROTEIN 11"/>
    <property type="match status" value="1"/>
</dbReference>